<proteinExistence type="predicted"/>
<evidence type="ECO:0000256" key="5">
    <source>
        <dbReference type="PROSITE-ProRule" id="PRU00335"/>
    </source>
</evidence>
<evidence type="ECO:0000313" key="7">
    <source>
        <dbReference type="EMBL" id="RTR26124.1"/>
    </source>
</evidence>
<feature type="domain" description="HTH tetR-type" evidence="6">
    <location>
        <begin position="8"/>
        <end position="68"/>
    </location>
</feature>
<keyword evidence="3 5" id="KW-0238">DNA-binding</keyword>
<evidence type="ECO:0000256" key="4">
    <source>
        <dbReference type="ARBA" id="ARBA00023163"/>
    </source>
</evidence>
<dbReference type="SUPFAM" id="SSF46689">
    <property type="entry name" value="Homeodomain-like"/>
    <property type="match status" value="1"/>
</dbReference>
<evidence type="ECO:0000313" key="8">
    <source>
        <dbReference type="Proteomes" id="UP000277766"/>
    </source>
</evidence>
<evidence type="ECO:0000256" key="1">
    <source>
        <dbReference type="ARBA" id="ARBA00022491"/>
    </source>
</evidence>
<dbReference type="InterPro" id="IPR001647">
    <property type="entry name" value="HTH_TetR"/>
</dbReference>
<evidence type="ECO:0000259" key="6">
    <source>
        <dbReference type="PROSITE" id="PS50977"/>
    </source>
</evidence>
<name>A0A3S0KA76_9DEIO</name>
<dbReference type="InterPro" id="IPR036271">
    <property type="entry name" value="Tet_transcr_reg_TetR-rel_C_sf"/>
</dbReference>
<dbReference type="AlphaFoldDB" id="A0A3S0KA76"/>
<dbReference type="InterPro" id="IPR050109">
    <property type="entry name" value="HTH-type_TetR-like_transc_reg"/>
</dbReference>
<dbReference type="GO" id="GO:0000976">
    <property type="term" value="F:transcription cis-regulatory region binding"/>
    <property type="evidence" value="ECO:0007669"/>
    <property type="project" value="TreeGrafter"/>
</dbReference>
<dbReference type="PANTHER" id="PTHR30055:SF228">
    <property type="entry name" value="TRANSCRIPTIONAL REGULATOR-RELATED"/>
    <property type="match status" value="1"/>
</dbReference>
<dbReference type="Gene3D" id="1.10.357.10">
    <property type="entry name" value="Tetracycline Repressor, domain 2"/>
    <property type="match status" value="1"/>
</dbReference>
<dbReference type="PROSITE" id="PS50977">
    <property type="entry name" value="HTH_TETR_2"/>
    <property type="match status" value="1"/>
</dbReference>
<accession>A0A3S0KA76</accession>
<dbReference type="InterPro" id="IPR009057">
    <property type="entry name" value="Homeodomain-like_sf"/>
</dbReference>
<keyword evidence="8" id="KW-1185">Reference proteome</keyword>
<dbReference type="InterPro" id="IPR039538">
    <property type="entry name" value="BetI_C"/>
</dbReference>
<dbReference type="Pfam" id="PF13977">
    <property type="entry name" value="TetR_C_6"/>
    <property type="match status" value="1"/>
</dbReference>
<evidence type="ECO:0000256" key="2">
    <source>
        <dbReference type="ARBA" id="ARBA00023015"/>
    </source>
</evidence>
<dbReference type="GO" id="GO:0003700">
    <property type="term" value="F:DNA-binding transcription factor activity"/>
    <property type="evidence" value="ECO:0007669"/>
    <property type="project" value="TreeGrafter"/>
</dbReference>
<dbReference type="Proteomes" id="UP000277766">
    <property type="component" value="Unassembled WGS sequence"/>
</dbReference>
<gene>
    <name evidence="7" type="ORF">EJ104_09015</name>
</gene>
<organism evidence="7 8">
    <name type="scientific">Deinococcus radiophilus</name>
    <dbReference type="NCBI Taxonomy" id="32062"/>
    <lineage>
        <taxon>Bacteria</taxon>
        <taxon>Thermotogati</taxon>
        <taxon>Deinococcota</taxon>
        <taxon>Deinococci</taxon>
        <taxon>Deinococcales</taxon>
        <taxon>Deinococcaceae</taxon>
        <taxon>Deinococcus</taxon>
    </lineage>
</organism>
<keyword evidence="2" id="KW-0805">Transcription regulation</keyword>
<dbReference type="PANTHER" id="PTHR30055">
    <property type="entry name" value="HTH-TYPE TRANSCRIPTIONAL REGULATOR RUTR"/>
    <property type="match status" value="1"/>
</dbReference>
<keyword evidence="4" id="KW-0804">Transcription</keyword>
<comment type="caution">
    <text evidence="7">The sequence shown here is derived from an EMBL/GenBank/DDBJ whole genome shotgun (WGS) entry which is preliminary data.</text>
</comment>
<dbReference type="SUPFAM" id="SSF48498">
    <property type="entry name" value="Tetracyclin repressor-like, C-terminal domain"/>
    <property type="match status" value="1"/>
</dbReference>
<reference evidence="7 8" key="1">
    <citation type="submission" date="2018-12" db="EMBL/GenBank/DDBJ databases">
        <title>Deinococcus radiophilus ATCC 27603 genome sequencing and assembly.</title>
        <authorList>
            <person name="Maclea K.S."/>
            <person name="Maynard C.R."/>
        </authorList>
    </citation>
    <scope>NUCLEOTIDE SEQUENCE [LARGE SCALE GENOMIC DNA]</scope>
    <source>
        <strain evidence="7 8">ATCC 27603</strain>
    </source>
</reference>
<dbReference type="RefSeq" id="WP_126352397.1">
    <property type="nucleotide sequence ID" value="NZ_RXPE01000018.1"/>
</dbReference>
<evidence type="ECO:0000256" key="3">
    <source>
        <dbReference type="ARBA" id="ARBA00023125"/>
    </source>
</evidence>
<dbReference type="EMBL" id="RXPE01000018">
    <property type="protein sequence ID" value="RTR26124.1"/>
    <property type="molecule type" value="Genomic_DNA"/>
</dbReference>
<dbReference type="OrthoDB" id="9816296at2"/>
<protein>
    <submittedName>
        <fullName evidence="7">Transcriptional regulator</fullName>
    </submittedName>
</protein>
<keyword evidence="1" id="KW-0678">Repressor</keyword>
<sequence>MPKQVNHDERRAELAEAVWTLIRRAGIAGVTIRALAQESGWSSGAVRHYLPSRAAILTFAAEQLSAQAEAHLRSLPLSGTPRENLLAFLRATLPLDAESRAMMEVWLAFVGASVGDPDLAGVQGLTYHDLNAALVEVLIQLENQGWTLGSDPALGALDLQAVLDGLSVHLLLGVITPAQAEAALERSVDRLLQPPT</sequence>
<feature type="DNA-binding region" description="H-T-H motif" evidence="5">
    <location>
        <begin position="31"/>
        <end position="50"/>
    </location>
</feature>